<feature type="signal peptide" evidence="1">
    <location>
        <begin position="1"/>
        <end position="22"/>
    </location>
</feature>
<proteinExistence type="predicted"/>
<dbReference type="Proteomes" id="UP000629596">
    <property type="component" value="Unassembled WGS sequence"/>
</dbReference>
<dbReference type="Pfam" id="PF19910">
    <property type="entry name" value="DUF6383"/>
    <property type="match status" value="1"/>
</dbReference>
<reference evidence="4 5" key="1">
    <citation type="submission" date="2018-07" db="EMBL/GenBank/DDBJ databases">
        <title>Parabacteroides acidifaciens nov. sp., isolated from human feces.</title>
        <authorList>
            <person name="Wang Y.J."/>
        </authorList>
    </citation>
    <scope>NUCLEOTIDE SEQUENCE [LARGE SCALE GENOMIC DNA]</scope>
    <source>
        <strain evidence="4 5">426-9</strain>
    </source>
</reference>
<feature type="chain" id="PRO_5017712502" description="DUF6383 domain-containing protein" evidence="1">
    <location>
        <begin position="23"/>
        <end position="1109"/>
    </location>
</feature>
<dbReference type="RefSeq" id="WP_115499629.1">
    <property type="nucleotide sequence ID" value="NZ_JACRTI010000022.1"/>
</dbReference>
<evidence type="ECO:0000313" key="4">
    <source>
        <dbReference type="EMBL" id="RDU49114.1"/>
    </source>
</evidence>
<keyword evidence="6" id="KW-1185">Reference proteome</keyword>
<dbReference type="InterPro" id="IPR045963">
    <property type="entry name" value="DUF6383"/>
</dbReference>
<evidence type="ECO:0000313" key="5">
    <source>
        <dbReference type="Proteomes" id="UP000256321"/>
    </source>
</evidence>
<evidence type="ECO:0000259" key="2">
    <source>
        <dbReference type="Pfam" id="PF19910"/>
    </source>
</evidence>
<gene>
    <name evidence="4" type="ORF">DWU89_10660</name>
    <name evidence="3" type="ORF">H8784_10390</name>
</gene>
<keyword evidence="1" id="KW-0732">Signal</keyword>
<organism evidence="4 5">
    <name type="scientific">Parabacteroides acidifaciens</name>
    <dbReference type="NCBI Taxonomy" id="2290935"/>
    <lineage>
        <taxon>Bacteria</taxon>
        <taxon>Pseudomonadati</taxon>
        <taxon>Bacteroidota</taxon>
        <taxon>Bacteroidia</taxon>
        <taxon>Bacteroidales</taxon>
        <taxon>Tannerellaceae</taxon>
        <taxon>Parabacteroides</taxon>
    </lineage>
</organism>
<name>A0A3D8HDR3_9BACT</name>
<dbReference type="EMBL" id="JACRTI010000022">
    <property type="protein sequence ID" value="MBC8602122.1"/>
    <property type="molecule type" value="Genomic_DNA"/>
</dbReference>
<dbReference type="Proteomes" id="UP000256321">
    <property type="component" value="Unassembled WGS sequence"/>
</dbReference>
<dbReference type="AlphaFoldDB" id="A0A3D8HDR3"/>
<comment type="caution">
    <text evidence="4">The sequence shown here is derived from an EMBL/GenBank/DDBJ whole genome shotgun (WGS) entry which is preliminary data.</text>
</comment>
<evidence type="ECO:0000256" key="1">
    <source>
        <dbReference type="SAM" id="SignalP"/>
    </source>
</evidence>
<sequence length="1109" mass="120927">MNKKFSTLLAGVALLGAMNANAGDPVTSLKKTGNGLYQLKAEQGVLTMTPNGALVLESDISSANLASTLWCIEVTEEGYGKAPIFDFTNKATGQRLDIQYAGTLLEGLEKEKASYTEEDSTRVGGEISGWAFLNQYTSIPTAEQEGKTLYSYFKADSVIGLCLADVETVADESVKVMVKKLGAADAYADAAAGSELLKFSLVEADMIRLQAPEINTMLGLQTADKGVALNFTPDEQGEKVEVANPFNGKNAGKFLAEAIEGEDGDDYVFILTTDSSYLRVDTSIVNASGERFRAFKWSDLSYAKRQASTAETKPTSAADSIGNTDIAGQYKFAFSYYPSKDSLVIQVKEAKVYDPINGEDGSSWVDGSETTLPALAEQPDGDETAGANNFVTVQDLIKNKVRIVTIYDKKETDITLGFTGCEAGYNGRTSVDDGLYFIMNQKGQYLASPIHKNGDLEWVTVKADEQLPAHMPAYQWVVLKKNTGEKVEKYSPVTVTNREYPNQTTVSQLMKAEGAKYMTASDDLYASEDSLIFVQVKEAAGVKGNADLIAEAYQDTLLGFKNIKDAKFFLDEYTFKYLHPYATGENSKYLAKGAGKDSLLNVLNGKDAFRLVEKKWANYGYAGTAAELKRAGIKKLYRVSYSIQLKDAFMGEAAEAKYAMSKYFGAPADSFFFKENNHYEGECFYAIVKADDETIGDYKAGVTDDILDATVKVQPLGETRTSAFAINPDNTPLYRRFNNVNLGESATDGRDSLRFFENVRKEYLMDENNREGGLMDANVSYAGMWTADKATGLAFQIDTAWVGRGRGYIKPQYLISVNHNDFEGVEGTPCTEDGPHITPDGQITDDPMLCKHAHPAIPGFERAKYLVSFQDSVDVYGQDKPYADIAGGYTRVGFVEGIRVADTLWILPAEYRSVANDKIDFKALEKADSTLFADEGVHIKNLLSQDKHKNYTWSFRYVHPENAANVTAEGKENSFLFESNNYDGENIAPENAAWLKIQNGCVVLTKDPSLFSNAKTGGDGALVFNVENKENDELATDNETIATSEVTVIAQNGAVRIANAEGKKVVITNILGQTVANTVITSSDAVIAAPAGVVVVAVEGEEAVKAIVK</sequence>
<evidence type="ECO:0000313" key="3">
    <source>
        <dbReference type="EMBL" id="MBC8602122.1"/>
    </source>
</evidence>
<protein>
    <recommendedName>
        <fullName evidence="2">DUF6383 domain-containing protein</fullName>
    </recommendedName>
</protein>
<reference evidence="3 6" key="2">
    <citation type="submission" date="2020-08" db="EMBL/GenBank/DDBJ databases">
        <title>Genome public.</title>
        <authorList>
            <person name="Liu C."/>
            <person name="Sun Q."/>
        </authorList>
    </citation>
    <scope>NUCLEOTIDE SEQUENCE [LARGE SCALE GENOMIC DNA]</scope>
    <source>
        <strain evidence="3 6">426_9</strain>
    </source>
</reference>
<dbReference type="EMBL" id="QREV01000022">
    <property type="protein sequence ID" value="RDU49114.1"/>
    <property type="molecule type" value="Genomic_DNA"/>
</dbReference>
<evidence type="ECO:0000313" key="6">
    <source>
        <dbReference type="Proteomes" id="UP000629596"/>
    </source>
</evidence>
<feature type="domain" description="DUF6383" evidence="2">
    <location>
        <begin position="1035"/>
        <end position="1108"/>
    </location>
</feature>
<accession>A0A3D8HDR3</accession>